<protein>
    <submittedName>
        <fullName evidence="1">Uncharacterized protein</fullName>
    </submittedName>
</protein>
<dbReference type="Proteomes" id="UP000712600">
    <property type="component" value="Unassembled WGS sequence"/>
</dbReference>
<gene>
    <name evidence="1" type="ORF">F2Q69_00057583</name>
</gene>
<dbReference type="Gene3D" id="3.90.70.10">
    <property type="entry name" value="Cysteine proteinases"/>
    <property type="match status" value="1"/>
</dbReference>
<evidence type="ECO:0000313" key="1">
    <source>
        <dbReference type="EMBL" id="KAF3485202.1"/>
    </source>
</evidence>
<name>A0A8S9MV15_BRACR</name>
<proteinExistence type="predicted"/>
<dbReference type="AlphaFoldDB" id="A0A8S9MV15"/>
<comment type="caution">
    <text evidence="1">The sequence shown here is derived from an EMBL/GenBank/DDBJ whole genome shotgun (WGS) entry which is preliminary data.</text>
</comment>
<dbReference type="InterPro" id="IPR038765">
    <property type="entry name" value="Papain-like_cys_pep_sf"/>
</dbReference>
<accession>A0A8S9MV15</accession>
<reference evidence="1" key="1">
    <citation type="submission" date="2019-12" db="EMBL/GenBank/DDBJ databases">
        <title>Genome sequencing and annotation of Brassica cretica.</title>
        <authorList>
            <person name="Studholme D.J."/>
            <person name="Sarris P."/>
        </authorList>
    </citation>
    <scope>NUCLEOTIDE SEQUENCE</scope>
    <source>
        <strain evidence="1">PFS-109/04</strain>
        <tissue evidence="1">Leaf</tissue>
    </source>
</reference>
<evidence type="ECO:0000313" key="2">
    <source>
        <dbReference type="Proteomes" id="UP000712600"/>
    </source>
</evidence>
<dbReference type="EMBL" id="QGKX02002183">
    <property type="protein sequence ID" value="KAF3485202.1"/>
    <property type="molecule type" value="Genomic_DNA"/>
</dbReference>
<dbReference type="SUPFAM" id="SSF54001">
    <property type="entry name" value="Cysteine proteinases"/>
    <property type="match status" value="1"/>
</dbReference>
<organism evidence="1 2">
    <name type="scientific">Brassica cretica</name>
    <name type="common">Mustard</name>
    <dbReference type="NCBI Taxonomy" id="69181"/>
    <lineage>
        <taxon>Eukaryota</taxon>
        <taxon>Viridiplantae</taxon>
        <taxon>Streptophyta</taxon>
        <taxon>Embryophyta</taxon>
        <taxon>Tracheophyta</taxon>
        <taxon>Spermatophyta</taxon>
        <taxon>Magnoliopsida</taxon>
        <taxon>eudicotyledons</taxon>
        <taxon>Gunneridae</taxon>
        <taxon>Pentapetalae</taxon>
        <taxon>rosids</taxon>
        <taxon>malvids</taxon>
        <taxon>Brassicales</taxon>
        <taxon>Brassicaceae</taxon>
        <taxon>Brassiceae</taxon>
        <taxon>Brassica</taxon>
    </lineage>
</organism>
<sequence>MEYTINTCWAVVTAELISAIRFILKYDTKYTEGLDFILDGRIPTEAPTYRPQKDDPHAHIASVERLTYVDEMLYHLQFHPIGAFLAVFLPDYSTGVYRGPTSIDSEYKCPHAVSIYAIEVVDGETIALVKSTHGTELGDMGYFRVSLDTMLVEVPYKGKNAHPDFAQPCSLLSRFCFPKLPPREV</sequence>